<comment type="catalytic activity">
    <reaction evidence="3">
        <text>cytidine + phosphate = cytosine + alpha-D-ribose 1-phosphate</text>
        <dbReference type="Rhea" id="RHEA:52540"/>
        <dbReference type="ChEBI" id="CHEBI:16040"/>
        <dbReference type="ChEBI" id="CHEBI:17562"/>
        <dbReference type="ChEBI" id="CHEBI:43474"/>
        <dbReference type="ChEBI" id="CHEBI:57720"/>
        <dbReference type="EC" id="2.4.2.2"/>
    </reaction>
</comment>
<dbReference type="Gene3D" id="2.60.120.10">
    <property type="entry name" value="Jelly Rolls"/>
    <property type="match status" value="1"/>
</dbReference>
<dbReference type="RefSeq" id="WP_349277789.1">
    <property type="nucleotide sequence ID" value="NZ_CBCSCU010000003.1"/>
</dbReference>
<comment type="catalytic activity">
    <reaction evidence="3">
        <text>adenosine + phosphate = alpha-D-ribose 1-phosphate + adenine</text>
        <dbReference type="Rhea" id="RHEA:27642"/>
        <dbReference type="ChEBI" id="CHEBI:16335"/>
        <dbReference type="ChEBI" id="CHEBI:16708"/>
        <dbReference type="ChEBI" id="CHEBI:43474"/>
        <dbReference type="ChEBI" id="CHEBI:57720"/>
        <dbReference type="EC" id="2.4.2.1"/>
    </reaction>
</comment>
<comment type="catalytic activity">
    <reaction evidence="3">
        <text>a purine D-ribonucleoside + phosphate = a purine nucleobase + alpha-D-ribose 1-phosphate</text>
        <dbReference type="Rhea" id="RHEA:19805"/>
        <dbReference type="ChEBI" id="CHEBI:26386"/>
        <dbReference type="ChEBI" id="CHEBI:43474"/>
        <dbReference type="ChEBI" id="CHEBI:57720"/>
        <dbReference type="ChEBI" id="CHEBI:142355"/>
        <dbReference type="EC" id="2.4.2.1"/>
    </reaction>
</comment>
<comment type="catalytic activity">
    <reaction evidence="3">
        <text>xanthosine + phosphate = alpha-D-ribose 1-phosphate + xanthine</text>
        <dbReference type="Rhea" id="RHEA:27638"/>
        <dbReference type="ChEBI" id="CHEBI:17712"/>
        <dbReference type="ChEBI" id="CHEBI:18107"/>
        <dbReference type="ChEBI" id="CHEBI:43474"/>
        <dbReference type="ChEBI" id="CHEBI:57720"/>
        <dbReference type="EC" id="2.4.2.1"/>
    </reaction>
</comment>
<comment type="catalytic activity">
    <reaction evidence="3">
        <text>uridine + phosphate = alpha-D-ribose 1-phosphate + uracil</text>
        <dbReference type="Rhea" id="RHEA:24388"/>
        <dbReference type="ChEBI" id="CHEBI:16704"/>
        <dbReference type="ChEBI" id="CHEBI:17568"/>
        <dbReference type="ChEBI" id="CHEBI:43474"/>
        <dbReference type="ChEBI" id="CHEBI:57720"/>
        <dbReference type="EC" id="2.4.2.2"/>
    </reaction>
</comment>
<evidence type="ECO:0000256" key="1">
    <source>
        <dbReference type="ARBA" id="ARBA00022676"/>
    </source>
</evidence>
<dbReference type="PANTHER" id="PTHR36540">
    <property type="entry name" value="PYRIMIDINE/PURINE NUCLEOSIDE PHOSPHORYLASE"/>
    <property type="match status" value="1"/>
</dbReference>
<protein>
    <recommendedName>
        <fullName evidence="3">Pyrimidine/purine nucleoside phosphorylase</fullName>
        <ecNumber evidence="3">2.4.2.1</ecNumber>
        <ecNumber evidence="3">2.4.2.2</ecNumber>
    </recommendedName>
    <alternativeName>
        <fullName evidence="3">Adenosine phosphorylase</fullName>
    </alternativeName>
    <alternativeName>
        <fullName evidence="3">Cytidine phosphorylase</fullName>
    </alternativeName>
    <alternativeName>
        <fullName evidence="3">Guanosine phosphorylase</fullName>
    </alternativeName>
    <alternativeName>
        <fullName evidence="3">Inosine phosphorylase</fullName>
    </alternativeName>
    <alternativeName>
        <fullName evidence="3">Thymidine phosphorylase</fullName>
    </alternativeName>
    <alternativeName>
        <fullName evidence="3">Uridine phosphorylase</fullName>
    </alternativeName>
    <alternativeName>
        <fullName evidence="3">Xanthosine phosphorylase</fullName>
    </alternativeName>
</protein>
<comment type="catalytic activity">
    <reaction evidence="3">
        <text>guanosine + phosphate = alpha-D-ribose 1-phosphate + guanine</text>
        <dbReference type="Rhea" id="RHEA:13233"/>
        <dbReference type="ChEBI" id="CHEBI:16235"/>
        <dbReference type="ChEBI" id="CHEBI:16750"/>
        <dbReference type="ChEBI" id="CHEBI:43474"/>
        <dbReference type="ChEBI" id="CHEBI:57720"/>
        <dbReference type="EC" id="2.4.2.1"/>
    </reaction>
</comment>
<comment type="catalytic activity">
    <reaction evidence="3">
        <text>thymidine + phosphate = 2-deoxy-alpha-D-ribose 1-phosphate + thymine</text>
        <dbReference type="Rhea" id="RHEA:16037"/>
        <dbReference type="ChEBI" id="CHEBI:17748"/>
        <dbReference type="ChEBI" id="CHEBI:17821"/>
        <dbReference type="ChEBI" id="CHEBI:43474"/>
        <dbReference type="ChEBI" id="CHEBI:57259"/>
        <dbReference type="EC" id="2.4.2.2"/>
    </reaction>
</comment>
<dbReference type="EMBL" id="CP157675">
    <property type="protein sequence ID" value="XBP69286.1"/>
    <property type="molecule type" value="Genomic_DNA"/>
</dbReference>
<dbReference type="InterPro" id="IPR011051">
    <property type="entry name" value="RmlC_Cupin_sf"/>
</dbReference>
<gene>
    <name evidence="3" type="primary">ppnP</name>
    <name evidence="4" type="ORF">ABLV49_15485</name>
</gene>
<keyword evidence="2 3" id="KW-0808">Transferase</keyword>
<dbReference type="GO" id="GO:0004731">
    <property type="term" value="F:purine-nucleoside phosphorylase activity"/>
    <property type="evidence" value="ECO:0007669"/>
    <property type="project" value="UniProtKB-UniRule"/>
</dbReference>
<evidence type="ECO:0000313" key="4">
    <source>
        <dbReference type="EMBL" id="XBP69286.1"/>
    </source>
</evidence>
<dbReference type="GO" id="GO:0005829">
    <property type="term" value="C:cytosol"/>
    <property type="evidence" value="ECO:0007669"/>
    <property type="project" value="TreeGrafter"/>
</dbReference>
<dbReference type="GO" id="GO:0016154">
    <property type="term" value="F:pyrimidine-nucleoside phosphorylase activity"/>
    <property type="evidence" value="ECO:0007669"/>
    <property type="project" value="UniProtKB-UniRule"/>
</dbReference>
<dbReference type="PANTHER" id="PTHR36540:SF1">
    <property type="entry name" value="PYRIMIDINE_PURINE NUCLEOSIDE PHOSPHORYLASE"/>
    <property type="match status" value="1"/>
</dbReference>
<dbReference type="SUPFAM" id="SSF51182">
    <property type="entry name" value="RmlC-like cupins"/>
    <property type="match status" value="1"/>
</dbReference>
<dbReference type="EC" id="2.4.2.2" evidence="3"/>
<accession>A0AAU7LNX1</accession>
<name>A0AAU7LNX1_9BURK</name>
<proteinExistence type="inferred from homology"/>
<dbReference type="HAMAP" id="MF_01537">
    <property type="entry name" value="Nucleos_phosphorylase_PpnP"/>
    <property type="match status" value="1"/>
</dbReference>
<dbReference type="InterPro" id="IPR014710">
    <property type="entry name" value="RmlC-like_jellyroll"/>
</dbReference>
<comment type="similarity">
    <text evidence="3">Belongs to the nucleoside phosphorylase PpnP family.</text>
</comment>
<dbReference type="EC" id="2.4.2.1" evidence="3"/>
<comment type="function">
    <text evidence="3">Catalyzes the phosphorolysis of diverse nucleosides, yielding D-ribose 1-phosphate and the respective free bases. Can use uridine, adenosine, guanosine, cytidine, thymidine, inosine and xanthosine as substrates. Also catalyzes the reverse reactions.</text>
</comment>
<organism evidence="4">
    <name type="scientific">Polaromonas hydrogenivorans</name>
    <dbReference type="NCBI Taxonomy" id="335476"/>
    <lineage>
        <taxon>Bacteria</taxon>
        <taxon>Pseudomonadati</taxon>
        <taxon>Pseudomonadota</taxon>
        <taxon>Betaproteobacteria</taxon>
        <taxon>Burkholderiales</taxon>
        <taxon>Comamonadaceae</taxon>
        <taxon>Polaromonas</taxon>
    </lineage>
</organism>
<keyword evidence="1 3" id="KW-0328">Glycosyltransferase</keyword>
<dbReference type="InterPro" id="IPR009664">
    <property type="entry name" value="Ppnp"/>
</dbReference>
<dbReference type="Pfam" id="PF06865">
    <property type="entry name" value="Ppnp"/>
    <property type="match status" value="1"/>
</dbReference>
<evidence type="ECO:0000256" key="3">
    <source>
        <dbReference type="HAMAP-Rule" id="MF_01537"/>
    </source>
</evidence>
<dbReference type="CDD" id="cd20296">
    <property type="entry name" value="cupin_PpnP-like"/>
    <property type="match status" value="1"/>
</dbReference>
<comment type="catalytic activity">
    <reaction evidence="3">
        <text>inosine + phosphate = alpha-D-ribose 1-phosphate + hypoxanthine</text>
        <dbReference type="Rhea" id="RHEA:27646"/>
        <dbReference type="ChEBI" id="CHEBI:17368"/>
        <dbReference type="ChEBI" id="CHEBI:17596"/>
        <dbReference type="ChEBI" id="CHEBI:43474"/>
        <dbReference type="ChEBI" id="CHEBI:57720"/>
        <dbReference type="EC" id="2.4.2.1"/>
    </reaction>
</comment>
<sequence>MTTEKIDNVSITTQANVYFDGKCISHGFTLADGTKKSVGVVLPATLTFNTGAAEIMECVGGACEYKLAGSDEWMKSSIGESFSVPGNSKFDIRVAPGFDAYHYICHFA</sequence>
<evidence type="ECO:0000256" key="2">
    <source>
        <dbReference type="ARBA" id="ARBA00022679"/>
    </source>
</evidence>
<reference evidence="4" key="1">
    <citation type="submission" date="2024-05" db="EMBL/GenBank/DDBJ databases">
        <authorList>
            <person name="Bunk B."/>
            <person name="Swiderski J."/>
            <person name="Sproer C."/>
            <person name="Thiel V."/>
        </authorList>
    </citation>
    <scope>NUCLEOTIDE SEQUENCE</scope>
    <source>
        <strain evidence="4">DSM 17735</strain>
    </source>
</reference>
<dbReference type="AlphaFoldDB" id="A0AAU7LNX1"/>